<dbReference type="InterPro" id="IPR018968">
    <property type="entry name" value="Phasin"/>
</dbReference>
<accession>A0A0S3PY02</accession>
<dbReference type="RefSeq" id="WP_096357370.1">
    <property type="nucleotide sequence ID" value="NZ_AP014946.1"/>
</dbReference>
<feature type="region of interest" description="Disordered" evidence="1">
    <location>
        <begin position="1"/>
        <end position="22"/>
    </location>
</feature>
<dbReference type="Pfam" id="PF09361">
    <property type="entry name" value="Phasin_2"/>
    <property type="match status" value="1"/>
</dbReference>
<dbReference type="AlphaFoldDB" id="A0A0S3PY02"/>
<feature type="domain" description="Phasin" evidence="2">
    <location>
        <begin position="6"/>
        <end position="102"/>
    </location>
</feature>
<protein>
    <submittedName>
        <fullName evidence="3">Phasin protein</fullName>
    </submittedName>
</protein>
<evidence type="ECO:0000313" key="4">
    <source>
        <dbReference type="Proteomes" id="UP000236884"/>
    </source>
</evidence>
<dbReference type="KEGG" id="vgo:GJW-30_1_03371"/>
<gene>
    <name evidence="3" type="ORF">GJW-30_1_03371</name>
</gene>
<name>A0A0S3PY02_9BRAD</name>
<dbReference type="EMBL" id="AP014946">
    <property type="protein sequence ID" value="BAT60821.1"/>
    <property type="molecule type" value="Genomic_DNA"/>
</dbReference>
<keyword evidence="4" id="KW-1185">Reference proteome</keyword>
<organism evidence="3 4">
    <name type="scientific">Variibacter gotjawalensis</name>
    <dbReference type="NCBI Taxonomy" id="1333996"/>
    <lineage>
        <taxon>Bacteria</taxon>
        <taxon>Pseudomonadati</taxon>
        <taxon>Pseudomonadota</taxon>
        <taxon>Alphaproteobacteria</taxon>
        <taxon>Hyphomicrobiales</taxon>
        <taxon>Nitrobacteraceae</taxon>
        <taxon>Variibacter</taxon>
    </lineage>
</organism>
<dbReference type="Proteomes" id="UP000236884">
    <property type="component" value="Chromosome"/>
</dbReference>
<dbReference type="OrthoDB" id="7678100at2"/>
<evidence type="ECO:0000259" key="2">
    <source>
        <dbReference type="Pfam" id="PF09361"/>
    </source>
</evidence>
<reference evidence="3 4" key="1">
    <citation type="submission" date="2015-08" db="EMBL/GenBank/DDBJ databases">
        <title>Investigation of the bacterial diversity of lava forest soil.</title>
        <authorList>
            <person name="Lee J.S."/>
        </authorList>
    </citation>
    <scope>NUCLEOTIDE SEQUENCE [LARGE SCALE GENOMIC DNA]</scope>
    <source>
        <strain evidence="3 4">GJW-30</strain>
    </source>
</reference>
<evidence type="ECO:0000313" key="3">
    <source>
        <dbReference type="EMBL" id="BAT60821.1"/>
    </source>
</evidence>
<sequence length="111" mass="12164">MKNLDDMQAVSREGMEAATQSMAAASQGAQTIATEFADYARRSVEQSAAAFEQMTGVRSMERAMEVQANFAKSAYESFIAQAAKFNEIYTDIAKQSFKPVEDYVSKAKPKG</sequence>
<proteinExistence type="predicted"/>
<evidence type="ECO:0000256" key="1">
    <source>
        <dbReference type="SAM" id="MobiDB-lite"/>
    </source>
</evidence>